<dbReference type="Pfam" id="PF00780">
    <property type="entry name" value="CNH"/>
    <property type="match status" value="1"/>
</dbReference>
<feature type="compositionally biased region" description="Acidic residues" evidence="11">
    <location>
        <begin position="718"/>
        <end position="733"/>
    </location>
</feature>
<evidence type="ECO:0000256" key="5">
    <source>
        <dbReference type="ARBA" id="ARBA00022741"/>
    </source>
</evidence>
<reference evidence="15" key="1">
    <citation type="submission" date="2025-08" db="UniProtKB">
        <authorList>
            <consortium name="RefSeq"/>
        </authorList>
    </citation>
    <scope>IDENTIFICATION</scope>
    <source>
        <tissue evidence="15">Blood</tissue>
    </source>
</reference>
<evidence type="ECO:0000256" key="10">
    <source>
        <dbReference type="PROSITE-ProRule" id="PRU10141"/>
    </source>
</evidence>
<feature type="binding site" evidence="10">
    <location>
        <position position="54"/>
    </location>
    <ligand>
        <name>ATP</name>
        <dbReference type="ChEBI" id="CHEBI:30616"/>
    </ligand>
</feature>
<sequence>MANDSPAKSLVDIDLSSLRDPAGIFELVEVVGNGTYGQVYKGRHVKTGQLAAIKVMDVTEDEEEEIKLEINMLKKYSHHRNIATYYGAFIKKSPPGHDDQLWLVMEFCGAGSITDLVKNTKGNTLKEDWIAYISREILRGLAHLHIHHVIHRDIKGQNVLLTENAEVKLVDFGVSAQLDRTVGRRNTFIGTPYWMAPEVIACDENPDATYDYRSDLWSCGITAIEMAEGAPPLCDMHPMRALFLIPRNPPPRLKSKKWSKKFFSFIEGCLVKNYMQRPSTEQLLKHPFIRDQPNERQVRIQLKDHIDRTRKKRGEKDETEYEYSGSEEEEEEVPEQEGEPSSIVNVPGESTLRRDFLRLQQENKERSEALRRQQLLQEQQLREQEEYKRQLLAERQKRIEQQKEQRRRLEEQQRREREARRQQEREQRRREQEEKRRLEELERRRKEEEERRRAEEEKRRVEREQEYIRRQLEEEQRHLEILQQQLLQEQAMLLECRWREMEEHRQAERLQRQLQQEQAYLLSLQHDHRRPHPQQPQPPQQERSKPSFHAPEPKPHYEPADRAREVPVRTTSRSPVLSRRDSPLQGSGQQNSQAGQRNSTSIEPRLLWERVEKLVPRPGSGSSSGSSNSGSQPGSHPGSQSGSGERFRVRSSSKSEGSPSQRLENAVKKPEEKKEVFRPLKPAGEVDLTALAKELRAVEDVRPPHKVTDYSSSSEESGTTDEEDDDVEQEGAEEATSGPEDTRAASSLNLSNGETESVKTMIVHDDVESEPAMTPSKEGTLIVRQTQSASSTLQKHKSSSSFTPFIDPRLLQISPSSGTTVTSVVGFSCDGMRPEAIRQDPTRKGSVVNVNPTNTRPQSDTPEIRKYKKRFNSEILCAALWGVNLLVGTESGLMLLDRSGQGKVYPLINRRRFQQMDVLEGLNVLVTISGKKDKLRVYYLSWLRNKILHNDPEVEKKQGWTTVGDLEGCVHYKVVKYERIKFLVIALKSSVEVYAWAPKPYHKFMAFKSFGELVHKPLLVDLTVEEGQRLKVIYGSCAGFHAVDVDSGSVYDIYLPTHIQCSIKPHAIIILPNTDGMELLVCYEDEGVYVNTYGRITKDVVLQWGEMPTSVAYIRSNQTMGWGEKAIEIRSVETGHLDGVFMHKRAQRLKFLCERNDKVFFASVRSGGSSQVYFMTLGRTSLLSW</sequence>
<keyword evidence="4" id="KW-0808">Transferase</keyword>
<feature type="compositionally biased region" description="Low complexity" evidence="11">
    <location>
        <begin position="585"/>
        <end position="599"/>
    </location>
</feature>
<dbReference type="InterPro" id="IPR008271">
    <property type="entry name" value="Ser/Thr_kinase_AS"/>
</dbReference>
<evidence type="ECO:0000256" key="9">
    <source>
        <dbReference type="ARBA" id="ARBA00048679"/>
    </source>
</evidence>
<gene>
    <name evidence="15" type="primary">MAP4K4</name>
</gene>
<feature type="region of interest" description="Disordered" evidence="11">
    <location>
        <begin position="306"/>
        <end position="349"/>
    </location>
</feature>
<feature type="compositionally biased region" description="Basic and acidic residues" evidence="11">
    <location>
        <begin position="551"/>
        <end position="567"/>
    </location>
</feature>
<keyword evidence="6 15" id="KW-0418">Kinase</keyword>
<evidence type="ECO:0000256" key="6">
    <source>
        <dbReference type="ARBA" id="ARBA00022777"/>
    </source>
</evidence>
<dbReference type="GO" id="GO:0004674">
    <property type="term" value="F:protein serine/threonine kinase activity"/>
    <property type="evidence" value="ECO:0007669"/>
    <property type="project" value="UniProtKB-KW"/>
</dbReference>
<dbReference type="CTD" id="9448"/>
<evidence type="ECO:0000256" key="4">
    <source>
        <dbReference type="ARBA" id="ARBA00022679"/>
    </source>
</evidence>
<evidence type="ECO:0000259" key="12">
    <source>
        <dbReference type="PROSITE" id="PS50011"/>
    </source>
</evidence>
<feature type="compositionally biased region" description="Acidic residues" evidence="11">
    <location>
        <begin position="317"/>
        <end position="338"/>
    </location>
</feature>
<dbReference type="SMART" id="SM00036">
    <property type="entry name" value="CNH"/>
    <property type="match status" value="1"/>
</dbReference>
<feature type="domain" description="Protein kinase" evidence="12">
    <location>
        <begin position="25"/>
        <end position="289"/>
    </location>
</feature>
<evidence type="ECO:0000256" key="2">
    <source>
        <dbReference type="ARBA" id="ARBA00012513"/>
    </source>
</evidence>
<dbReference type="PROSITE" id="PS50011">
    <property type="entry name" value="PROTEIN_KINASE_DOM"/>
    <property type="match status" value="1"/>
</dbReference>
<dbReference type="AlphaFoldDB" id="A0A6P9FML9"/>
<dbReference type="PANTHER" id="PTHR47096">
    <property type="entry name" value="MISSHAPEN LIKE KINASE 1"/>
    <property type="match status" value="1"/>
</dbReference>
<feature type="domain" description="CNH" evidence="13">
    <location>
        <begin position="872"/>
        <end position="1159"/>
    </location>
</feature>
<dbReference type="SMART" id="SM00220">
    <property type="entry name" value="S_TKc"/>
    <property type="match status" value="1"/>
</dbReference>
<accession>A0A6P9FML9</accession>
<dbReference type="Proteomes" id="UP000515165">
    <property type="component" value="Chromosome 8"/>
</dbReference>
<keyword evidence="7 10" id="KW-0067">ATP-binding</keyword>
<dbReference type="Gene3D" id="3.30.200.20">
    <property type="entry name" value="Phosphorylase Kinase, domain 1"/>
    <property type="match status" value="1"/>
</dbReference>
<comment type="catalytic activity">
    <reaction evidence="8">
        <text>L-threonyl-[protein] + ATP = O-phospho-L-threonyl-[protein] + ADP + H(+)</text>
        <dbReference type="Rhea" id="RHEA:46608"/>
        <dbReference type="Rhea" id="RHEA-COMP:11060"/>
        <dbReference type="Rhea" id="RHEA-COMP:11605"/>
        <dbReference type="ChEBI" id="CHEBI:15378"/>
        <dbReference type="ChEBI" id="CHEBI:30013"/>
        <dbReference type="ChEBI" id="CHEBI:30616"/>
        <dbReference type="ChEBI" id="CHEBI:61977"/>
        <dbReference type="ChEBI" id="CHEBI:456216"/>
        <dbReference type="EC" id="2.7.11.1"/>
    </reaction>
</comment>
<dbReference type="GO" id="GO:0005829">
    <property type="term" value="C:cytosol"/>
    <property type="evidence" value="ECO:0007669"/>
    <property type="project" value="TreeGrafter"/>
</dbReference>
<dbReference type="InterPro" id="IPR011009">
    <property type="entry name" value="Kinase-like_dom_sf"/>
</dbReference>
<evidence type="ECO:0000313" key="15">
    <source>
        <dbReference type="RefSeq" id="XP_035584747.1"/>
    </source>
</evidence>
<dbReference type="SUPFAM" id="SSF56112">
    <property type="entry name" value="Protein kinase-like (PK-like)"/>
    <property type="match status" value="1"/>
</dbReference>
<name>A0A6P9FML9_ZALCA</name>
<dbReference type="PROSITE" id="PS00108">
    <property type="entry name" value="PROTEIN_KINASE_ST"/>
    <property type="match status" value="1"/>
</dbReference>
<evidence type="ECO:0000256" key="1">
    <source>
        <dbReference type="ARBA" id="ARBA00008874"/>
    </source>
</evidence>
<evidence type="ECO:0000256" key="11">
    <source>
        <dbReference type="SAM" id="MobiDB-lite"/>
    </source>
</evidence>
<dbReference type="FunFam" id="1.10.510.10:FF:000003">
    <property type="entry name" value="TRAF2 and NCK-interacting protein kinase isoform 4"/>
    <property type="match status" value="1"/>
</dbReference>
<feature type="compositionally biased region" description="Basic and acidic residues" evidence="11">
    <location>
        <begin position="606"/>
        <end position="615"/>
    </location>
</feature>
<dbReference type="GeneID" id="113937704"/>
<dbReference type="CDD" id="cd06636">
    <property type="entry name" value="STKc_MAP4K4_6_N"/>
    <property type="match status" value="1"/>
</dbReference>
<feature type="compositionally biased region" description="Polar residues" evidence="11">
    <location>
        <begin position="650"/>
        <end position="663"/>
    </location>
</feature>
<dbReference type="InterPro" id="IPR051700">
    <property type="entry name" value="STE20_Ser-Thr_kinase"/>
</dbReference>
<feature type="region of interest" description="Disordered" evidence="11">
    <location>
        <begin position="421"/>
        <end position="462"/>
    </location>
</feature>
<feature type="compositionally biased region" description="Basic and acidic residues" evidence="11">
    <location>
        <begin position="693"/>
        <end position="708"/>
    </location>
</feature>
<dbReference type="InterPro" id="IPR000719">
    <property type="entry name" value="Prot_kinase_dom"/>
</dbReference>
<dbReference type="EC" id="2.7.11.1" evidence="2"/>
<keyword evidence="14" id="KW-1185">Reference proteome</keyword>
<keyword evidence="5 10" id="KW-0547">Nucleotide-binding</keyword>
<dbReference type="FunFam" id="3.30.200.20:FF:000006">
    <property type="entry name" value="TRAF2 and NCK-interacting protein kinase isoform 4"/>
    <property type="match status" value="1"/>
</dbReference>
<comment type="catalytic activity">
    <reaction evidence="9">
        <text>L-seryl-[protein] + ATP = O-phospho-L-seryl-[protein] + ADP + H(+)</text>
        <dbReference type="Rhea" id="RHEA:17989"/>
        <dbReference type="Rhea" id="RHEA-COMP:9863"/>
        <dbReference type="Rhea" id="RHEA-COMP:11604"/>
        <dbReference type="ChEBI" id="CHEBI:15378"/>
        <dbReference type="ChEBI" id="CHEBI:29999"/>
        <dbReference type="ChEBI" id="CHEBI:30616"/>
        <dbReference type="ChEBI" id="CHEBI:83421"/>
        <dbReference type="ChEBI" id="CHEBI:456216"/>
        <dbReference type="EC" id="2.7.11.1"/>
    </reaction>
</comment>
<dbReference type="InterPro" id="IPR017441">
    <property type="entry name" value="Protein_kinase_ATP_BS"/>
</dbReference>
<evidence type="ECO:0000256" key="8">
    <source>
        <dbReference type="ARBA" id="ARBA00047899"/>
    </source>
</evidence>
<dbReference type="PROSITE" id="PS50219">
    <property type="entry name" value="CNH"/>
    <property type="match status" value="1"/>
</dbReference>
<proteinExistence type="inferred from homology"/>
<evidence type="ECO:0000256" key="3">
    <source>
        <dbReference type="ARBA" id="ARBA00022527"/>
    </source>
</evidence>
<protein>
    <recommendedName>
        <fullName evidence="2">non-specific serine/threonine protein kinase</fullName>
        <ecNumber evidence="2">2.7.11.1</ecNumber>
    </recommendedName>
</protein>
<dbReference type="Pfam" id="PF00069">
    <property type="entry name" value="Pkinase"/>
    <property type="match status" value="1"/>
</dbReference>
<feature type="compositionally biased region" description="Polar residues" evidence="11">
    <location>
        <begin position="744"/>
        <end position="755"/>
    </location>
</feature>
<evidence type="ECO:0000313" key="14">
    <source>
        <dbReference type="Proteomes" id="UP000515165"/>
    </source>
</evidence>
<comment type="similarity">
    <text evidence="1">Belongs to the protein kinase superfamily. STE Ser/Thr protein kinase family. STE20 subfamily.</text>
</comment>
<dbReference type="PANTHER" id="PTHR47096:SF1">
    <property type="entry name" value="MISSHAPEN LIKE KINASE 1"/>
    <property type="match status" value="1"/>
</dbReference>
<evidence type="ECO:0000256" key="7">
    <source>
        <dbReference type="ARBA" id="ARBA00022840"/>
    </source>
</evidence>
<dbReference type="RefSeq" id="XP_035584747.1">
    <property type="nucleotide sequence ID" value="XM_035728854.1"/>
</dbReference>
<feature type="region of interest" description="Disordered" evidence="11">
    <location>
        <begin position="527"/>
        <end position="757"/>
    </location>
</feature>
<dbReference type="Gene3D" id="1.10.510.10">
    <property type="entry name" value="Transferase(Phosphotransferase) domain 1"/>
    <property type="match status" value="1"/>
</dbReference>
<dbReference type="InterPro" id="IPR001180">
    <property type="entry name" value="CNH_dom"/>
</dbReference>
<dbReference type="GO" id="GO:0005524">
    <property type="term" value="F:ATP binding"/>
    <property type="evidence" value="ECO:0007669"/>
    <property type="project" value="UniProtKB-UniRule"/>
</dbReference>
<evidence type="ECO:0000259" key="13">
    <source>
        <dbReference type="PROSITE" id="PS50219"/>
    </source>
</evidence>
<feature type="compositionally biased region" description="Basic and acidic residues" evidence="11">
    <location>
        <begin position="665"/>
        <end position="678"/>
    </location>
</feature>
<keyword evidence="3" id="KW-0723">Serine/threonine-protein kinase</keyword>
<organism evidence="14 15">
    <name type="scientific">Zalophus californianus</name>
    <name type="common">California sealion</name>
    <dbReference type="NCBI Taxonomy" id="9704"/>
    <lineage>
        <taxon>Eukaryota</taxon>
        <taxon>Metazoa</taxon>
        <taxon>Chordata</taxon>
        <taxon>Craniata</taxon>
        <taxon>Vertebrata</taxon>
        <taxon>Euteleostomi</taxon>
        <taxon>Mammalia</taxon>
        <taxon>Eutheria</taxon>
        <taxon>Laurasiatheria</taxon>
        <taxon>Carnivora</taxon>
        <taxon>Caniformia</taxon>
        <taxon>Pinnipedia</taxon>
        <taxon>Otariidae</taxon>
        <taxon>Zalophus</taxon>
    </lineage>
</organism>
<feature type="compositionally biased region" description="Low complexity" evidence="11">
    <location>
        <begin position="618"/>
        <end position="644"/>
    </location>
</feature>
<dbReference type="PROSITE" id="PS00107">
    <property type="entry name" value="PROTEIN_KINASE_ATP"/>
    <property type="match status" value="1"/>
</dbReference>